<proteinExistence type="predicted"/>
<dbReference type="Gene3D" id="3.40.630.30">
    <property type="match status" value="1"/>
</dbReference>
<dbReference type="EMBL" id="JACOME010000003">
    <property type="protein sequence ID" value="MBC3847133.1"/>
    <property type="molecule type" value="Genomic_DNA"/>
</dbReference>
<dbReference type="Proteomes" id="UP000607435">
    <property type="component" value="Unassembled WGS sequence"/>
</dbReference>
<sequence length="171" mass="19919">MIKIKIASIKDVEVLALLGRLTWSESHGHYIEDKNDVLKYLDENFSIAKTKQLIMDSNQHFYIIYVDDFPAGYAKLIVNATNENITVQNSCRLERIFLLNDFIPLKIGKQLLTFVEEQAKTLKSDEMWLTVYIKNKRAIRFYEKNDFKNVGELNFVVSGKGYKNIVFSKKI</sequence>
<organism evidence="2 3">
    <name type="scientific">Winogradskyella echinorum</name>
    <dbReference type="NCBI Taxonomy" id="538189"/>
    <lineage>
        <taxon>Bacteria</taxon>
        <taxon>Pseudomonadati</taxon>
        <taxon>Bacteroidota</taxon>
        <taxon>Flavobacteriia</taxon>
        <taxon>Flavobacteriales</taxon>
        <taxon>Flavobacteriaceae</taxon>
        <taxon>Winogradskyella</taxon>
    </lineage>
</organism>
<dbReference type="RefSeq" id="WP_186846254.1">
    <property type="nucleotide sequence ID" value="NZ_JACOME010000003.1"/>
</dbReference>
<gene>
    <name evidence="2" type="ORF">H6H04_12125</name>
</gene>
<protein>
    <submittedName>
        <fullName evidence="2">GNAT family N-acetyltransferase</fullName>
    </submittedName>
</protein>
<accession>A0ABR6Y323</accession>
<name>A0ABR6Y323_9FLAO</name>
<keyword evidence="3" id="KW-1185">Reference proteome</keyword>
<feature type="domain" description="N-acetyltransferase" evidence="1">
    <location>
        <begin position="2"/>
        <end position="171"/>
    </location>
</feature>
<dbReference type="InterPro" id="IPR016181">
    <property type="entry name" value="Acyl_CoA_acyltransferase"/>
</dbReference>
<evidence type="ECO:0000313" key="2">
    <source>
        <dbReference type="EMBL" id="MBC3847133.1"/>
    </source>
</evidence>
<dbReference type="Pfam" id="PF00583">
    <property type="entry name" value="Acetyltransf_1"/>
    <property type="match status" value="1"/>
</dbReference>
<dbReference type="InterPro" id="IPR000182">
    <property type="entry name" value="GNAT_dom"/>
</dbReference>
<comment type="caution">
    <text evidence="2">The sequence shown here is derived from an EMBL/GenBank/DDBJ whole genome shotgun (WGS) entry which is preliminary data.</text>
</comment>
<dbReference type="PROSITE" id="PS51186">
    <property type="entry name" value="GNAT"/>
    <property type="match status" value="1"/>
</dbReference>
<dbReference type="SUPFAM" id="SSF55729">
    <property type="entry name" value="Acyl-CoA N-acyltransferases (Nat)"/>
    <property type="match status" value="1"/>
</dbReference>
<reference evidence="2 3" key="1">
    <citation type="submission" date="2020-08" db="EMBL/GenBank/DDBJ databases">
        <title>Winogradskyella ouciana sp. nov., isolated from the hadal seawater of the Mariana Trench.</title>
        <authorList>
            <person name="He X."/>
        </authorList>
    </citation>
    <scope>NUCLEOTIDE SEQUENCE [LARGE SCALE GENOMIC DNA]</scope>
    <source>
        <strain evidence="2 3">KCTC 22026</strain>
    </source>
</reference>
<dbReference type="CDD" id="cd04301">
    <property type="entry name" value="NAT_SF"/>
    <property type="match status" value="1"/>
</dbReference>
<evidence type="ECO:0000313" key="3">
    <source>
        <dbReference type="Proteomes" id="UP000607435"/>
    </source>
</evidence>
<evidence type="ECO:0000259" key="1">
    <source>
        <dbReference type="PROSITE" id="PS51186"/>
    </source>
</evidence>